<feature type="domain" description="PiggyBac transposable element-derived protein" evidence="1">
    <location>
        <begin position="3"/>
        <end position="111"/>
    </location>
</feature>
<evidence type="ECO:0000313" key="2">
    <source>
        <dbReference type="EMBL" id="GAA5797443.1"/>
    </source>
</evidence>
<reference evidence="2 3" key="1">
    <citation type="submission" date="2024-04" db="EMBL/GenBank/DDBJ databases">
        <title>genome sequences of Mucor flavus KT1a and Helicostylum pulchrum KT1b strains isolation_sourced from the surface of a dry-aged beef.</title>
        <authorList>
            <person name="Toyotome T."/>
            <person name="Hosono M."/>
            <person name="Torimaru M."/>
            <person name="Fukuda K."/>
            <person name="Mikami N."/>
        </authorList>
    </citation>
    <scope>NUCLEOTIDE SEQUENCE [LARGE SCALE GENOMIC DNA]</scope>
    <source>
        <strain evidence="2 3">KT1b</strain>
    </source>
</reference>
<dbReference type="Pfam" id="PF13843">
    <property type="entry name" value="DDE_Tnp_1_7"/>
    <property type="match status" value="1"/>
</dbReference>
<comment type="caution">
    <text evidence="2">The sequence shown here is derived from an EMBL/GenBank/DDBJ whole genome shotgun (WGS) entry which is preliminary data.</text>
</comment>
<evidence type="ECO:0000259" key="1">
    <source>
        <dbReference type="Pfam" id="PF13843"/>
    </source>
</evidence>
<proteinExistence type="predicted"/>
<dbReference type="Proteomes" id="UP001476247">
    <property type="component" value="Unassembled WGS sequence"/>
</dbReference>
<keyword evidence="3" id="KW-1185">Reference proteome</keyword>
<sequence>MTMTVMVYVDKKAYWHMGSSLFFPNIDFSDYMEYKRFFTILQYHVFELYDANRNNADPLYQIRGFLAAFNETLSKTLEPSKYLCVDESMNQWLGNGMPNLKKVPRKPHPIG</sequence>
<accession>A0ABP9XRP6</accession>
<dbReference type="InterPro" id="IPR029526">
    <property type="entry name" value="PGBD"/>
</dbReference>
<name>A0ABP9XRP6_9FUNG</name>
<evidence type="ECO:0000313" key="3">
    <source>
        <dbReference type="Proteomes" id="UP001476247"/>
    </source>
</evidence>
<organism evidence="2 3">
    <name type="scientific">Helicostylum pulchrum</name>
    <dbReference type="NCBI Taxonomy" id="562976"/>
    <lineage>
        <taxon>Eukaryota</taxon>
        <taxon>Fungi</taxon>
        <taxon>Fungi incertae sedis</taxon>
        <taxon>Mucoromycota</taxon>
        <taxon>Mucoromycotina</taxon>
        <taxon>Mucoromycetes</taxon>
        <taxon>Mucorales</taxon>
        <taxon>Mucorineae</taxon>
        <taxon>Mucoraceae</taxon>
        <taxon>Helicostylum</taxon>
    </lineage>
</organism>
<dbReference type="EMBL" id="BAABUJ010000008">
    <property type="protein sequence ID" value="GAA5797443.1"/>
    <property type="molecule type" value="Genomic_DNA"/>
</dbReference>
<protein>
    <recommendedName>
        <fullName evidence="1">PiggyBac transposable element-derived protein domain-containing protein</fullName>
    </recommendedName>
</protein>
<gene>
    <name evidence="2" type="ORF">HPULCUR_002827</name>
</gene>